<proteinExistence type="predicted"/>
<reference evidence="2" key="1">
    <citation type="journal article" date="2017" name="Front. Plant Sci.">
        <title>Climate Clever Clovers: New Paradigm to Reduce the Environmental Footprint of Ruminants by Breeding Low Methanogenic Forages Utilizing Haplotype Variation.</title>
        <authorList>
            <person name="Kaur P."/>
            <person name="Appels R."/>
            <person name="Bayer P.E."/>
            <person name="Keeble-Gagnere G."/>
            <person name="Wang J."/>
            <person name="Hirakawa H."/>
            <person name="Shirasawa K."/>
            <person name="Vercoe P."/>
            <person name="Stefanova K."/>
            <person name="Durmic Z."/>
            <person name="Nichols P."/>
            <person name="Revell C."/>
            <person name="Isobe S.N."/>
            <person name="Edwards D."/>
            <person name="Erskine W."/>
        </authorList>
    </citation>
    <scope>NUCLEOTIDE SEQUENCE [LARGE SCALE GENOMIC DNA]</scope>
    <source>
        <strain evidence="2">cv. Daliak</strain>
    </source>
</reference>
<gene>
    <name evidence="1" type="ORF">TSUD_321870</name>
</gene>
<dbReference type="OrthoDB" id="1719622at2759"/>
<organism evidence="1 2">
    <name type="scientific">Trifolium subterraneum</name>
    <name type="common">Subterranean clover</name>
    <dbReference type="NCBI Taxonomy" id="3900"/>
    <lineage>
        <taxon>Eukaryota</taxon>
        <taxon>Viridiplantae</taxon>
        <taxon>Streptophyta</taxon>
        <taxon>Embryophyta</taxon>
        <taxon>Tracheophyta</taxon>
        <taxon>Spermatophyta</taxon>
        <taxon>Magnoliopsida</taxon>
        <taxon>eudicotyledons</taxon>
        <taxon>Gunneridae</taxon>
        <taxon>Pentapetalae</taxon>
        <taxon>rosids</taxon>
        <taxon>fabids</taxon>
        <taxon>Fabales</taxon>
        <taxon>Fabaceae</taxon>
        <taxon>Papilionoideae</taxon>
        <taxon>50 kb inversion clade</taxon>
        <taxon>NPAAA clade</taxon>
        <taxon>Hologalegina</taxon>
        <taxon>IRL clade</taxon>
        <taxon>Trifolieae</taxon>
        <taxon>Trifolium</taxon>
    </lineage>
</organism>
<evidence type="ECO:0000313" key="1">
    <source>
        <dbReference type="EMBL" id="GAU36348.1"/>
    </source>
</evidence>
<name>A0A2Z6MUY1_TRISU</name>
<sequence>MAASVDYKEKRFKQITKPAKVKSETDDEWVKLKMREWVTAVASNNQTQANLRVSEILLIMDNHKS</sequence>
<dbReference type="EMBL" id="DF973626">
    <property type="protein sequence ID" value="GAU36348.1"/>
    <property type="molecule type" value="Genomic_DNA"/>
</dbReference>
<keyword evidence="2" id="KW-1185">Reference proteome</keyword>
<evidence type="ECO:0000313" key="2">
    <source>
        <dbReference type="Proteomes" id="UP000242715"/>
    </source>
</evidence>
<protein>
    <submittedName>
        <fullName evidence="1">Uncharacterized protein</fullName>
    </submittedName>
</protein>
<dbReference type="AlphaFoldDB" id="A0A2Z6MUY1"/>
<dbReference type="Proteomes" id="UP000242715">
    <property type="component" value="Unassembled WGS sequence"/>
</dbReference>
<accession>A0A2Z6MUY1</accession>